<dbReference type="PANTHER" id="PTHR46740:SF2">
    <property type="entry name" value="PROTEIN DYAD"/>
    <property type="match status" value="1"/>
</dbReference>
<dbReference type="Pfam" id="PF25874">
    <property type="entry name" value="WHD_plant_repro"/>
    <property type="match status" value="1"/>
</dbReference>
<reference evidence="4 5" key="1">
    <citation type="submission" date="2024-03" db="EMBL/GenBank/DDBJ databases">
        <authorList>
            <person name="Gkanogiannis A."/>
            <person name="Becerra Lopez-Lavalle L."/>
        </authorList>
    </citation>
    <scope>NUCLEOTIDE SEQUENCE [LARGE SCALE GENOMIC DNA]</scope>
</reference>
<dbReference type="InterPro" id="IPR044221">
    <property type="entry name" value="DYAD/AMEIOTIC1"/>
</dbReference>
<evidence type="ECO:0000256" key="1">
    <source>
        <dbReference type="SAM" id="Coils"/>
    </source>
</evidence>
<evidence type="ECO:0000313" key="4">
    <source>
        <dbReference type="EMBL" id="CAK9310801.1"/>
    </source>
</evidence>
<dbReference type="PANTHER" id="PTHR46740">
    <property type="entry name" value="PROTEIN DYAD"/>
    <property type="match status" value="1"/>
</dbReference>
<dbReference type="Proteomes" id="UP001642487">
    <property type="component" value="Chromosome 10"/>
</dbReference>
<evidence type="ECO:0000313" key="5">
    <source>
        <dbReference type="Proteomes" id="UP001642487"/>
    </source>
</evidence>
<accession>A0ABP0XRK7</accession>
<feature type="region of interest" description="Disordered" evidence="2">
    <location>
        <begin position="318"/>
        <end position="346"/>
    </location>
</feature>
<feature type="coiled-coil region" evidence="1">
    <location>
        <begin position="266"/>
        <end position="293"/>
    </location>
</feature>
<organism evidence="4 5">
    <name type="scientific">Citrullus colocynthis</name>
    <name type="common">colocynth</name>
    <dbReference type="NCBI Taxonomy" id="252529"/>
    <lineage>
        <taxon>Eukaryota</taxon>
        <taxon>Viridiplantae</taxon>
        <taxon>Streptophyta</taxon>
        <taxon>Embryophyta</taxon>
        <taxon>Tracheophyta</taxon>
        <taxon>Spermatophyta</taxon>
        <taxon>Magnoliopsida</taxon>
        <taxon>eudicotyledons</taxon>
        <taxon>Gunneridae</taxon>
        <taxon>Pentapetalae</taxon>
        <taxon>rosids</taxon>
        <taxon>fabids</taxon>
        <taxon>Cucurbitales</taxon>
        <taxon>Cucurbitaceae</taxon>
        <taxon>Benincaseae</taxon>
        <taxon>Citrullus</taxon>
    </lineage>
</organism>
<feature type="region of interest" description="Disordered" evidence="2">
    <location>
        <begin position="696"/>
        <end position="715"/>
    </location>
</feature>
<keyword evidence="1" id="KW-0175">Coiled coil</keyword>
<evidence type="ECO:0000256" key="2">
    <source>
        <dbReference type="SAM" id="MobiDB-lite"/>
    </source>
</evidence>
<sequence>MSTTTTAFLAGIGDHGHGTEGKEGHVRCNTSGSENIAISVLVFRIMEASSCVLDDAAEDMKLALYFKDKQEHSSVDAAQSPANSAGHALPPSSAVATPSCTAEGYLEQIKVGSFYEIDHSKLSPSAPEQLRAIRVVMVSDKDEVNVSLRYPSVYSLRTHFRNCENPNGKELPGLNEKYIMSSNIAGNVLYRRIQTTEIADRRNSWSFWIAPSEDAEKDRSSASGGEVNNAASKKGICWSELKFTGMVQWGSRRQVQYIGRHEDKKIVVLSKSIDQLEEEKNESLGEVEKKTDQEDGEEIFKVKDTCGKRNNLKRKRYSPRNVQKKNLKNAPPEKKNGVKLRNTGRKKELKKSIDRWSVERYKLAEENMLKIMKAKGAVFGNPILRPALRAEARKLIGDTGLLDHLLKHMAGKVAPGGADRFRRRHNADGAMEYWLESADLINIRREAGVQDPYWTPPPGWKLGDNPTQDPICSREIKELHDEIAKIKKYIQELASAKQQDLNIVTKPNSDVTSTSLEHEKHSMTALKEIFNELMNKKVKIEEQLIEISQSLRGMEETTRILRSKVLEDQNTSEIEPPSPLLRSSSQPPPPTKSNNAKREIKHEERERRKQVREEGMEEEEEEGNMVYMVAKTEDKAAKIRRLKSGFRICKPQGTFLWPNMAMSPHSVMQQLQADDPLVVPTPPSASSSTAAPRLISVSPSSIGPHPTSPVKPLARRPLTTTTTSTRPNLINLNEVPPHGPCDLAFCGTLTYQRRHSNATACYDLPNLVCGNGKQENDGVEGKECSGSATSTPSWLLMRDKWLLDLATSKSSLDLFSESE</sequence>
<protein>
    <recommendedName>
        <fullName evidence="3">PTC1-like winged helix-turn-helix domain-containing protein</fullName>
    </recommendedName>
</protein>
<evidence type="ECO:0000259" key="3">
    <source>
        <dbReference type="Pfam" id="PF25874"/>
    </source>
</evidence>
<dbReference type="EMBL" id="OZ021744">
    <property type="protein sequence ID" value="CAK9310801.1"/>
    <property type="molecule type" value="Genomic_DNA"/>
</dbReference>
<name>A0ABP0XRK7_9ROSI</name>
<feature type="domain" description="PTC1-like winged helix-turn-helix" evidence="3">
    <location>
        <begin position="355"/>
        <end position="437"/>
    </location>
</feature>
<gene>
    <name evidence="4" type="ORF">CITCOLO1_LOCUS2442</name>
</gene>
<feature type="region of interest" description="Disordered" evidence="2">
    <location>
        <begin position="563"/>
        <end position="622"/>
    </location>
</feature>
<dbReference type="InterPro" id="IPR059080">
    <property type="entry name" value="WHD_PTC1"/>
</dbReference>
<feature type="compositionally biased region" description="Basic residues" evidence="2">
    <location>
        <begin position="318"/>
        <end position="327"/>
    </location>
</feature>
<feature type="compositionally biased region" description="Basic and acidic residues" evidence="2">
    <location>
        <begin position="596"/>
        <end position="614"/>
    </location>
</feature>
<proteinExistence type="predicted"/>
<keyword evidence="5" id="KW-1185">Reference proteome</keyword>